<dbReference type="GO" id="GO:0007131">
    <property type="term" value="P:reciprocal meiotic recombination"/>
    <property type="evidence" value="ECO:0007669"/>
    <property type="project" value="InterPro"/>
</dbReference>
<dbReference type="EMBL" id="MU001944">
    <property type="protein sequence ID" value="KAF2793044.1"/>
    <property type="molecule type" value="Genomic_DNA"/>
</dbReference>
<protein>
    <recommendedName>
        <fullName evidence="5">E3 ubiquitin-protein ligase CCNB1IP1</fullName>
    </recommendedName>
</protein>
<feature type="compositionally biased region" description="Polar residues" evidence="2">
    <location>
        <begin position="135"/>
        <end position="152"/>
    </location>
</feature>
<name>A0A6A6XA69_9PLEO</name>
<dbReference type="GO" id="GO:0061630">
    <property type="term" value="F:ubiquitin protein ligase activity"/>
    <property type="evidence" value="ECO:0007669"/>
    <property type="project" value="InterPro"/>
</dbReference>
<dbReference type="AlphaFoldDB" id="A0A6A6XA69"/>
<keyword evidence="1" id="KW-0175">Coiled coil</keyword>
<accession>A0A6A6XA69</accession>
<dbReference type="OrthoDB" id="441210at2759"/>
<dbReference type="Proteomes" id="UP000799757">
    <property type="component" value="Unassembled WGS sequence"/>
</dbReference>
<evidence type="ECO:0000313" key="3">
    <source>
        <dbReference type="EMBL" id="KAF2793044.1"/>
    </source>
</evidence>
<dbReference type="PANTHER" id="PTHR14305">
    <property type="entry name" value="E3 UBIQUITIN-PROTEIN LIGASE CCNB1IP1"/>
    <property type="match status" value="1"/>
</dbReference>
<dbReference type="InterPro" id="IPR042448">
    <property type="entry name" value="CCNB1IP1"/>
</dbReference>
<dbReference type="GO" id="GO:0000795">
    <property type="term" value="C:synaptonemal complex"/>
    <property type="evidence" value="ECO:0007669"/>
    <property type="project" value="InterPro"/>
</dbReference>
<sequence>MEIAGRGLAFYSYQASQEIIYQEHIAKSLTEKYTTLNQQMDQLIHDANSQIKALQDKMQAMQTEHASLEDKNYELATAFKERSRAQQQTQKLYQSLKAQVMASHVAHAAGDEVDFALQSVRGDRFVDRLPKLPGTRTSSANLSQVGVAQQQMGGRRHNRDASGSSGSGGQRGGGIGLGHSWNSQLQSHSLAGREFTGLSAPGGTPSQAQEHRSHLPVLGGTLQKIFSNVDSGPSYQPSPMQRQQLGVSPRTLGGFGFGAKGSKRAGGGPANSLLGR</sequence>
<proteinExistence type="predicted"/>
<feature type="region of interest" description="Disordered" evidence="2">
    <location>
        <begin position="230"/>
        <end position="276"/>
    </location>
</feature>
<feature type="coiled-coil region" evidence="1">
    <location>
        <begin position="26"/>
        <end position="71"/>
    </location>
</feature>
<feature type="compositionally biased region" description="Gly residues" evidence="2">
    <location>
        <begin position="165"/>
        <end position="177"/>
    </location>
</feature>
<keyword evidence="4" id="KW-1185">Reference proteome</keyword>
<organism evidence="3 4">
    <name type="scientific">Melanomma pulvis-pyrius CBS 109.77</name>
    <dbReference type="NCBI Taxonomy" id="1314802"/>
    <lineage>
        <taxon>Eukaryota</taxon>
        <taxon>Fungi</taxon>
        <taxon>Dikarya</taxon>
        <taxon>Ascomycota</taxon>
        <taxon>Pezizomycotina</taxon>
        <taxon>Dothideomycetes</taxon>
        <taxon>Pleosporomycetidae</taxon>
        <taxon>Pleosporales</taxon>
        <taxon>Melanommataceae</taxon>
        <taxon>Melanomma</taxon>
    </lineage>
</organism>
<evidence type="ECO:0000256" key="2">
    <source>
        <dbReference type="SAM" id="MobiDB-lite"/>
    </source>
</evidence>
<feature type="region of interest" description="Disordered" evidence="2">
    <location>
        <begin position="128"/>
        <end position="182"/>
    </location>
</feature>
<feature type="compositionally biased region" description="Gly residues" evidence="2">
    <location>
        <begin position="253"/>
        <end position="269"/>
    </location>
</feature>
<dbReference type="PANTHER" id="PTHR14305:SF0">
    <property type="entry name" value="E3 UBIQUITIN-PROTEIN LIGASE CCNB1IP1"/>
    <property type="match status" value="1"/>
</dbReference>
<evidence type="ECO:0000313" key="4">
    <source>
        <dbReference type="Proteomes" id="UP000799757"/>
    </source>
</evidence>
<feature type="compositionally biased region" description="Polar residues" evidence="2">
    <location>
        <begin position="230"/>
        <end position="246"/>
    </location>
</feature>
<gene>
    <name evidence="3" type="ORF">K505DRAFT_408287</name>
</gene>
<evidence type="ECO:0008006" key="5">
    <source>
        <dbReference type="Google" id="ProtNLM"/>
    </source>
</evidence>
<reference evidence="3" key="1">
    <citation type="journal article" date="2020" name="Stud. Mycol.">
        <title>101 Dothideomycetes genomes: a test case for predicting lifestyles and emergence of pathogens.</title>
        <authorList>
            <person name="Haridas S."/>
            <person name="Albert R."/>
            <person name="Binder M."/>
            <person name="Bloem J."/>
            <person name="Labutti K."/>
            <person name="Salamov A."/>
            <person name="Andreopoulos B."/>
            <person name="Baker S."/>
            <person name="Barry K."/>
            <person name="Bills G."/>
            <person name="Bluhm B."/>
            <person name="Cannon C."/>
            <person name="Castanera R."/>
            <person name="Culley D."/>
            <person name="Daum C."/>
            <person name="Ezra D."/>
            <person name="Gonzalez J."/>
            <person name="Henrissat B."/>
            <person name="Kuo A."/>
            <person name="Liang C."/>
            <person name="Lipzen A."/>
            <person name="Lutzoni F."/>
            <person name="Magnuson J."/>
            <person name="Mondo S."/>
            <person name="Nolan M."/>
            <person name="Ohm R."/>
            <person name="Pangilinan J."/>
            <person name="Park H.-J."/>
            <person name="Ramirez L."/>
            <person name="Alfaro M."/>
            <person name="Sun H."/>
            <person name="Tritt A."/>
            <person name="Yoshinaga Y."/>
            <person name="Zwiers L.-H."/>
            <person name="Turgeon B."/>
            <person name="Goodwin S."/>
            <person name="Spatafora J."/>
            <person name="Crous P."/>
            <person name="Grigoriev I."/>
        </authorList>
    </citation>
    <scope>NUCLEOTIDE SEQUENCE</scope>
    <source>
        <strain evidence="3">CBS 109.77</strain>
    </source>
</reference>
<evidence type="ECO:0000256" key="1">
    <source>
        <dbReference type="SAM" id="Coils"/>
    </source>
</evidence>